<dbReference type="Gene3D" id="1.10.260.40">
    <property type="entry name" value="lambda repressor-like DNA-binding domains"/>
    <property type="match status" value="1"/>
</dbReference>
<dbReference type="InterPro" id="IPR001387">
    <property type="entry name" value="Cro/C1-type_HTH"/>
</dbReference>
<evidence type="ECO:0000313" key="3">
    <source>
        <dbReference type="EMBL" id="AKN35746.1"/>
    </source>
</evidence>
<dbReference type="PROSITE" id="PS50943">
    <property type="entry name" value="HTH_CROC1"/>
    <property type="match status" value="1"/>
</dbReference>
<dbReference type="AlphaFoldDB" id="A0A0H3ZQ29"/>
<dbReference type="PANTHER" id="PTHR46558">
    <property type="entry name" value="TRACRIPTIONAL REGULATORY PROTEIN-RELATED-RELATED"/>
    <property type="match status" value="1"/>
</dbReference>
<dbReference type="CDD" id="cd00093">
    <property type="entry name" value="HTH_XRE"/>
    <property type="match status" value="1"/>
</dbReference>
<evidence type="ECO:0000256" key="1">
    <source>
        <dbReference type="ARBA" id="ARBA00023125"/>
    </source>
</evidence>
<dbReference type="SUPFAM" id="SSF47413">
    <property type="entry name" value="lambda repressor-like DNA-binding domains"/>
    <property type="match status" value="1"/>
</dbReference>
<dbReference type="InterPro" id="IPR010982">
    <property type="entry name" value="Lambda_DNA-bd_dom_sf"/>
</dbReference>
<dbReference type="EMBL" id="KP795451">
    <property type="protein sequence ID" value="AKN35746.1"/>
    <property type="molecule type" value="Genomic_DNA"/>
</dbReference>
<reference evidence="3" key="1">
    <citation type="journal article" date="2015" name="MBio">
        <title>Eco-Evolutionary Dynamics of Episomes among Ecologically Cohesive Bacterial Populations.</title>
        <authorList>
            <person name="Xue H."/>
            <person name="Cordero O.X."/>
            <person name="Camas F.M."/>
            <person name="Trimble W."/>
            <person name="Meyer F."/>
            <person name="Guglielmini J."/>
            <person name="Rocha E.P."/>
            <person name="Polz M.F."/>
        </authorList>
    </citation>
    <scope>NUCLEOTIDE SEQUENCE</scope>
    <source>
        <strain evidence="3">FF_59</strain>
    </source>
</reference>
<proteinExistence type="predicted"/>
<dbReference type="Pfam" id="PF01381">
    <property type="entry name" value="HTH_3"/>
    <property type="match status" value="1"/>
</dbReference>
<dbReference type="SMART" id="SM00530">
    <property type="entry name" value="HTH_XRE"/>
    <property type="match status" value="1"/>
</dbReference>
<dbReference type="PANTHER" id="PTHR46558:SF11">
    <property type="entry name" value="HTH-TYPE TRANSCRIPTIONAL REGULATOR XRE"/>
    <property type="match status" value="1"/>
</dbReference>
<organism evidence="3">
    <name type="scientific">Vibrio tasmaniensis</name>
    <dbReference type="NCBI Taxonomy" id="212663"/>
    <lineage>
        <taxon>Bacteria</taxon>
        <taxon>Pseudomonadati</taxon>
        <taxon>Pseudomonadota</taxon>
        <taxon>Gammaproteobacteria</taxon>
        <taxon>Vibrionales</taxon>
        <taxon>Vibrionaceae</taxon>
        <taxon>Vibrio</taxon>
    </lineage>
</organism>
<name>A0A0H3ZQ29_9VIBR</name>
<sequence length="172" mass="19855">MDYVNMSVGSVLKDKRIELNIKQEDIAEQMKVTVQTVSKWERDITEPKATQVSKLSQILKISEKEICSGDIQSQKIDPLDFVRRVGILMQHVPHTEMLIGMHKYINDTEGFIRMLSQVSEYPFELFDIEAREDEICHAKLVLKVIENGQLDASEEEIKKAKEHAIKVLDKEK</sequence>
<evidence type="ECO:0000259" key="2">
    <source>
        <dbReference type="PROSITE" id="PS50943"/>
    </source>
</evidence>
<dbReference type="GO" id="GO:0003677">
    <property type="term" value="F:DNA binding"/>
    <property type="evidence" value="ECO:0007669"/>
    <property type="project" value="UniProtKB-KW"/>
</dbReference>
<protein>
    <recommendedName>
        <fullName evidence="2">HTH cro/C1-type domain-containing protein</fullName>
    </recommendedName>
</protein>
<feature type="domain" description="HTH cro/C1-type" evidence="2">
    <location>
        <begin position="12"/>
        <end position="66"/>
    </location>
</feature>
<keyword evidence="1" id="KW-0238">DNA-binding</keyword>
<accession>A0A0H3ZQ29</accession>